<dbReference type="VEuPathDB" id="TriTrypDB:LPAL13_350068200"/>
<feature type="region of interest" description="Disordered" evidence="1">
    <location>
        <begin position="288"/>
        <end position="345"/>
    </location>
</feature>
<feature type="region of interest" description="Disordered" evidence="1">
    <location>
        <begin position="139"/>
        <end position="191"/>
    </location>
</feature>
<feature type="compositionally biased region" description="Basic residues" evidence="1">
    <location>
        <begin position="170"/>
        <end position="179"/>
    </location>
</feature>
<dbReference type="SUPFAM" id="SSF47095">
    <property type="entry name" value="HMG-box"/>
    <property type="match status" value="1"/>
</dbReference>
<keyword evidence="3" id="KW-1185">Reference proteome</keyword>
<dbReference type="EMBL" id="CP009404">
    <property type="protein sequence ID" value="AIO02727.1"/>
    <property type="molecule type" value="Genomic_DNA"/>
</dbReference>
<dbReference type="PANTHER" id="PTHR37564">
    <property type="entry name" value="KINETOPLAST DNA-ASSOCIATED PROTEIN"/>
    <property type="match status" value="1"/>
</dbReference>
<dbReference type="VEuPathDB" id="TriTrypDB:LPMP_355980"/>
<feature type="compositionally biased region" description="Low complexity" evidence="1">
    <location>
        <begin position="155"/>
        <end position="164"/>
    </location>
</feature>
<name>A0A088SLP4_LEIPA</name>
<evidence type="ECO:0008006" key="4">
    <source>
        <dbReference type="Google" id="ProtNLM"/>
    </source>
</evidence>
<dbReference type="KEGG" id="lpan:LPMP_355980"/>
<sequence length="345" mass="37924">MLRITRVRRSPGRGKVFEIFCREQLLTNLSLRELKLTERRKAMSRIFKELPDEDMLALKQRASIEQLHQEALERAAAYFKPLTTYEFFTREQQDNPAVAGASPREKEMKLLQIYESLPENARMAIEIRAEQYNAAHSKKPTTPALPVIPVRKKPASPASAPSSAKETKKAQGKAQKKFPKGTTGKAGAEASTDVAVPAKRAVKRSAGSPYSVFVREHMASLHHLAPKERMRVIGERWRSLTKEERQHRLEVGKAKLAEERALKAEAAEKTESSSPQTLNEKAAIASFSPDAPSTNAADGTNTQVAFTSTSSPSQEPLTTPAGGNSPATVITSLSLPPSTPQSITF</sequence>
<dbReference type="PANTHER" id="PTHR37564:SF5">
    <property type="entry name" value="KINETOPLAST DNA-ASSOCIATED PROTEIN"/>
    <property type="match status" value="1"/>
</dbReference>
<feature type="compositionally biased region" description="Polar residues" evidence="1">
    <location>
        <begin position="291"/>
        <end position="330"/>
    </location>
</feature>
<proteinExistence type="predicted"/>
<dbReference type="OrthoDB" id="1919336at2759"/>
<evidence type="ECO:0000256" key="1">
    <source>
        <dbReference type="SAM" id="MobiDB-lite"/>
    </source>
</evidence>
<dbReference type="RefSeq" id="XP_010703527.1">
    <property type="nucleotide sequence ID" value="XM_010705225.1"/>
</dbReference>
<gene>
    <name evidence="2" type="ORF">LPMP_355980</name>
</gene>
<organism evidence="2 3">
    <name type="scientific">Leishmania panamensis</name>
    <dbReference type="NCBI Taxonomy" id="5679"/>
    <lineage>
        <taxon>Eukaryota</taxon>
        <taxon>Discoba</taxon>
        <taxon>Euglenozoa</taxon>
        <taxon>Kinetoplastea</taxon>
        <taxon>Metakinetoplastina</taxon>
        <taxon>Trypanosomatida</taxon>
        <taxon>Trypanosomatidae</taxon>
        <taxon>Leishmaniinae</taxon>
        <taxon>Leishmania</taxon>
        <taxon>Leishmania guyanensis species complex</taxon>
    </lineage>
</organism>
<evidence type="ECO:0000313" key="3">
    <source>
        <dbReference type="Proteomes" id="UP000063063"/>
    </source>
</evidence>
<accession>A0A088SLP4</accession>
<dbReference type="Proteomes" id="UP000063063">
    <property type="component" value="Chromosome 35"/>
</dbReference>
<dbReference type="InterPro" id="IPR036910">
    <property type="entry name" value="HMG_box_dom_sf"/>
</dbReference>
<reference evidence="2 3" key="1">
    <citation type="journal article" date="2015" name="Sci. Rep.">
        <title>The genome of Leishmania panamensis: insights into genomics of the L. (Viannia) subgenus.</title>
        <authorList>
            <person name="Llanes A."/>
            <person name="Restrepo C.M."/>
            <person name="Vecchio G.D."/>
            <person name="Anguizola F.J."/>
            <person name="Lleonart R."/>
        </authorList>
    </citation>
    <scope>NUCLEOTIDE SEQUENCE [LARGE SCALE GENOMIC DNA]</scope>
    <source>
        <strain evidence="2 3">MHOM/PA/94/PSC-1</strain>
    </source>
</reference>
<dbReference type="Gene3D" id="1.10.30.10">
    <property type="entry name" value="High mobility group box domain"/>
    <property type="match status" value="1"/>
</dbReference>
<dbReference type="GeneID" id="22579626"/>
<dbReference type="eggNOG" id="ENOG502S8YK">
    <property type="taxonomic scope" value="Eukaryota"/>
</dbReference>
<protein>
    <recommendedName>
        <fullName evidence="4">HMG box domain-containing protein</fullName>
    </recommendedName>
</protein>
<evidence type="ECO:0000313" key="2">
    <source>
        <dbReference type="EMBL" id="AIO02727.1"/>
    </source>
</evidence>
<dbReference type="InterPro" id="IPR052695">
    <property type="entry name" value="Kinetoplast-DNA-binding"/>
</dbReference>
<dbReference type="AlphaFoldDB" id="A0A088SLP4"/>